<feature type="domain" description="Metallo-beta-lactamase" evidence="11">
    <location>
        <begin position="202"/>
        <end position="269"/>
    </location>
</feature>
<evidence type="ECO:0000259" key="11">
    <source>
        <dbReference type="Pfam" id="PF12706"/>
    </source>
</evidence>
<evidence type="ECO:0000256" key="5">
    <source>
        <dbReference type="ARBA" id="ARBA00022723"/>
    </source>
</evidence>
<comment type="cofactor">
    <cofactor evidence="10">
        <name>Zn(2+)</name>
        <dbReference type="ChEBI" id="CHEBI:29105"/>
    </cofactor>
    <text evidence="10">Binds 2 Zn(2+) ions.</text>
</comment>
<gene>
    <name evidence="10" type="primary">rnz</name>
    <name evidence="12" type="ORF">KME25_27690</name>
</gene>
<dbReference type="Gene3D" id="3.60.15.10">
    <property type="entry name" value="Ribonuclease Z/Hydroxyacylglutathione hydrolase-like"/>
    <property type="match status" value="1"/>
</dbReference>
<dbReference type="GO" id="GO:0042802">
    <property type="term" value="F:identical protein binding"/>
    <property type="evidence" value="ECO:0007669"/>
    <property type="project" value="UniProtKB-ARBA"/>
</dbReference>
<dbReference type="InterPro" id="IPR036866">
    <property type="entry name" value="RibonucZ/Hydroxyglut_hydro"/>
</dbReference>
<comment type="function">
    <text evidence="9 10">Zinc phosphodiesterase, which displays some tRNA 3'-processing endonuclease activity. Probably involved in tRNA maturation, by removing a 3'-trailer from precursor tRNA.</text>
</comment>
<feature type="binding site" evidence="10">
    <location>
        <position position="268"/>
    </location>
    <ligand>
        <name>Zn(2+)</name>
        <dbReference type="ChEBI" id="CHEBI:29105"/>
        <label>2</label>
        <note>catalytic</note>
    </ligand>
</feature>
<feature type="binding site" evidence="10">
    <location>
        <position position="64"/>
    </location>
    <ligand>
        <name>Zn(2+)</name>
        <dbReference type="ChEBI" id="CHEBI:29105"/>
        <label>1</label>
        <note>catalytic</note>
    </ligand>
</feature>
<dbReference type="NCBIfam" id="NF000801">
    <property type="entry name" value="PRK00055.1-3"/>
    <property type="match status" value="1"/>
</dbReference>
<dbReference type="HAMAP" id="MF_01818">
    <property type="entry name" value="RNase_Z_BN"/>
    <property type="match status" value="1"/>
</dbReference>
<dbReference type="GO" id="GO:0042781">
    <property type="term" value="F:3'-tRNA processing endoribonuclease activity"/>
    <property type="evidence" value="ECO:0007669"/>
    <property type="project" value="UniProtKB-UniRule"/>
</dbReference>
<evidence type="ECO:0000313" key="13">
    <source>
        <dbReference type="Proteomes" id="UP000753908"/>
    </source>
</evidence>
<comment type="subunit">
    <text evidence="1 10">Homodimer.</text>
</comment>
<evidence type="ECO:0000256" key="2">
    <source>
        <dbReference type="ARBA" id="ARBA00012477"/>
    </source>
</evidence>
<evidence type="ECO:0000256" key="3">
    <source>
        <dbReference type="ARBA" id="ARBA00022694"/>
    </source>
</evidence>
<dbReference type="NCBIfam" id="TIGR02651">
    <property type="entry name" value="RNase_Z"/>
    <property type="match status" value="1"/>
</dbReference>
<dbReference type="CDD" id="cd07717">
    <property type="entry name" value="RNaseZ_ZiPD-like_MBL-fold"/>
    <property type="match status" value="1"/>
</dbReference>
<keyword evidence="7 10" id="KW-0378">Hydrolase</keyword>
<keyword evidence="5 10" id="KW-0479">Metal-binding</keyword>
<evidence type="ECO:0000256" key="9">
    <source>
        <dbReference type="ARBA" id="ARBA00057812"/>
    </source>
</evidence>
<dbReference type="FunFam" id="3.60.15.10:FF:000002">
    <property type="entry name" value="Ribonuclease Z"/>
    <property type="match status" value="1"/>
</dbReference>
<evidence type="ECO:0000313" key="12">
    <source>
        <dbReference type="EMBL" id="MBW4548194.1"/>
    </source>
</evidence>
<organism evidence="12 13">
    <name type="scientific">Symplocastrum torsivum CPER-KK1</name>
    <dbReference type="NCBI Taxonomy" id="450513"/>
    <lineage>
        <taxon>Bacteria</taxon>
        <taxon>Bacillati</taxon>
        <taxon>Cyanobacteriota</taxon>
        <taxon>Cyanophyceae</taxon>
        <taxon>Oscillatoriophycideae</taxon>
        <taxon>Oscillatoriales</taxon>
        <taxon>Microcoleaceae</taxon>
        <taxon>Symplocastrum</taxon>
    </lineage>
</organism>
<feature type="binding site" evidence="10">
    <location>
        <position position="62"/>
    </location>
    <ligand>
        <name>Zn(2+)</name>
        <dbReference type="ChEBI" id="CHEBI:29105"/>
        <label>1</label>
        <note>catalytic</note>
    </ligand>
</feature>
<name>A0A951PRW7_9CYAN</name>
<dbReference type="InterPro" id="IPR001279">
    <property type="entry name" value="Metallo-B-lactamas"/>
</dbReference>
<evidence type="ECO:0000256" key="4">
    <source>
        <dbReference type="ARBA" id="ARBA00022722"/>
    </source>
</evidence>
<comment type="caution">
    <text evidence="12">The sequence shown here is derived from an EMBL/GenBank/DDBJ whole genome shotgun (WGS) entry which is preliminary data.</text>
</comment>
<keyword evidence="8 10" id="KW-0862">Zinc</keyword>
<evidence type="ECO:0000256" key="6">
    <source>
        <dbReference type="ARBA" id="ARBA00022759"/>
    </source>
</evidence>
<dbReference type="SUPFAM" id="SSF56281">
    <property type="entry name" value="Metallo-hydrolase/oxidoreductase"/>
    <property type="match status" value="1"/>
</dbReference>
<accession>A0A951PRW7</accession>
<evidence type="ECO:0000256" key="8">
    <source>
        <dbReference type="ARBA" id="ARBA00022833"/>
    </source>
</evidence>
<dbReference type="Pfam" id="PF12706">
    <property type="entry name" value="Lactamase_B_2"/>
    <property type="match status" value="1"/>
</dbReference>
<dbReference type="Proteomes" id="UP000753908">
    <property type="component" value="Unassembled WGS sequence"/>
</dbReference>
<dbReference type="EMBL" id="JAHHIF010000056">
    <property type="protein sequence ID" value="MBW4548194.1"/>
    <property type="molecule type" value="Genomic_DNA"/>
</dbReference>
<evidence type="ECO:0000256" key="7">
    <source>
        <dbReference type="ARBA" id="ARBA00022801"/>
    </source>
</evidence>
<dbReference type="AlphaFoldDB" id="A0A951PRW7"/>
<reference evidence="12" key="1">
    <citation type="submission" date="2021-05" db="EMBL/GenBank/DDBJ databases">
        <authorList>
            <person name="Pietrasiak N."/>
            <person name="Ward R."/>
            <person name="Stajich J.E."/>
            <person name="Kurbessoian T."/>
        </authorList>
    </citation>
    <scope>NUCLEOTIDE SEQUENCE</scope>
    <source>
        <strain evidence="12">CPER-KK1</strain>
    </source>
</reference>
<dbReference type="GO" id="GO:0008270">
    <property type="term" value="F:zinc ion binding"/>
    <property type="evidence" value="ECO:0007669"/>
    <property type="project" value="UniProtKB-UniRule"/>
</dbReference>
<feature type="active site" description="Proton acceptor" evidence="10">
    <location>
        <position position="66"/>
    </location>
</feature>
<evidence type="ECO:0000256" key="10">
    <source>
        <dbReference type="HAMAP-Rule" id="MF_01818"/>
    </source>
</evidence>
<evidence type="ECO:0000256" key="1">
    <source>
        <dbReference type="ARBA" id="ARBA00011738"/>
    </source>
</evidence>
<proteinExistence type="inferred from homology"/>
<protein>
    <recommendedName>
        <fullName evidence="2 10">Ribonuclease Z</fullName>
        <shortName evidence="10">RNase Z</shortName>
        <ecNumber evidence="2 10">3.1.26.11</ecNumber>
    </recommendedName>
    <alternativeName>
        <fullName evidence="10">tRNA 3 endonuclease</fullName>
    </alternativeName>
    <alternativeName>
        <fullName evidence="10">tRNase Z</fullName>
    </alternativeName>
</protein>
<feature type="binding site" evidence="10">
    <location>
        <position position="210"/>
    </location>
    <ligand>
        <name>Zn(2+)</name>
        <dbReference type="ChEBI" id="CHEBI:29105"/>
        <label>1</label>
        <note>catalytic</note>
    </ligand>
</feature>
<feature type="binding site" evidence="10">
    <location>
        <position position="66"/>
    </location>
    <ligand>
        <name>Zn(2+)</name>
        <dbReference type="ChEBI" id="CHEBI:29105"/>
        <label>2</label>
        <note>catalytic</note>
    </ligand>
</feature>
<dbReference type="Pfam" id="PF23023">
    <property type="entry name" value="Anti-Pycsar_Apyc1"/>
    <property type="match status" value="1"/>
</dbReference>
<dbReference type="InterPro" id="IPR013471">
    <property type="entry name" value="RNase_Z/BN"/>
</dbReference>
<dbReference type="PANTHER" id="PTHR46018:SF2">
    <property type="entry name" value="ZINC PHOSPHODIESTERASE ELAC PROTEIN 1"/>
    <property type="match status" value="1"/>
</dbReference>
<dbReference type="PANTHER" id="PTHR46018">
    <property type="entry name" value="ZINC PHOSPHODIESTERASE ELAC PROTEIN 1"/>
    <property type="match status" value="1"/>
</dbReference>
<keyword evidence="4 10" id="KW-0540">Nuclease</keyword>
<keyword evidence="3 10" id="KW-0819">tRNA processing</keyword>
<feature type="binding site" evidence="10">
    <location>
        <position position="210"/>
    </location>
    <ligand>
        <name>Zn(2+)</name>
        <dbReference type="ChEBI" id="CHEBI:29105"/>
        <label>2</label>
        <note>catalytic</note>
    </ligand>
</feature>
<keyword evidence="6 10" id="KW-0255">Endonuclease</keyword>
<reference evidence="12" key="2">
    <citation type="journal article" date="2022" name="Microbiol. Resour. Announc.">
        <title>Metagenome Sequencing to Explore Phylogenomics of Terrestrial Cyanobacteria.</title>
        <authorList>
            <person name="Ward R.D."/>
            <person name="Stajich J.E."/>
            <person name="Johansen J.R."/>
            <person name="Huntemann M."/>
            <person name="Clum A."/>
            <person name="Foster B."/>
            <person name="Foster B."/>
            <person name="Roux S."/>
            <person name="Palaniappan K."/>
            <person name="Varghese N."/>
            <person name="Mukherjee S."/>
            <person name="Reddy T.B.K."/>
            <person name="Daum C."/>
            <person name="Copeland A."/>
            <person name="Chen I.A."/>
            <person name="Ivanova N.N."/>
            <person name="Kyrpides N.C."/>
            <person name="Shapiro N."/>
            <person name="Eloe-Fadrosh E.A."/>
            <person name="Pietrasiak N."/>
        </authorList>
    </citation>
    <scope>NUCLEOTIDE SEQUENCE</scope>
    <source>
        <strain evidence="12">CPER-KK1</strain>
    </source>
</reference>
<comment type="catalytic activity">
    <reaction evidence="10">
        <text>Endonucleolytic cleavage of RNA, removing extra 3' nucleotides from tRNA precursor, generating 3' termini of tRNAs. A 3'-hydroxy group is left at the tRNA terminus and a 5'-phosphoryl group is left at the trailer molecule.</text>
        <dbReference type="EC" id="3.1.26.11"/>
    </reaction>
</comment>
<feature type="binding site" evidence="10">
    <location>
        <position position="139"/>
    </location>
    <ligand>
        <name>Zn(2+)</name>
        <dbReference type="ChEBI" id="CHEBI:29105"/>
        <label>1</label>
        <note>catalytic</note>
    </ligand>
</feature>
<comment type="similarity">
    <text evidence="10">Belongs to the RNase Z family.</text>
</comment>
<dbReference type="EC" id="3.1.26.11" evidence="2 10"/>
<sequence length="319" mass="35511">MQITFLGTSSGVPTRSRNVSSVALRLPQRAEIWLFDCGEGTQHQLLRSDLKVSQISRIFITHMHGDHIYGLMGLLASCGLAGNTDRIDLYGPVDLEDYLRAGKKYSQTHFSYPVQVHTVSPGVVYEDDEFIVSCRSLKHRVPAFGYRVEEKDRPGRFDVEKATELGIPSGPLYGKLKRGETVTLPDGRQIQGSELCGEAEIGRKFVYCTDTVYCDNAVELARDADVLIHEATFAHQDAQLAFDRLHSTSTMAAQVALSAGVKQLIMTHFSPRYAPGNAIMLDDLLEEARAIFPQTKLAYDFLTYDVPRRLPKELAKTAV</sequence>
<feature type="binding site" evidence="10">
    <location>
        <position position="67"/>
    </location>
    <ligand>
        <name>Zn(2+)</name>
        <dbReference type="ChEBI" id="CHEBI:29105"/>
        <label>2</label>
        <note>catalytic</note>
    </ligand>
</feature>